<feature type="binding site" evidence="8">
    <location>
        <position position="312"/>
    </location>
    <ligand>
        <name>Zn(2+)</name>
        <dbReference type="ChEBI" id="CHEBI:29105"/>
        <label>2</label>
    </ligand>
</feature>
<feature type="binding site" evidence="8">
    <location>
        <position position="33"/>
    </location>
    <ligand>
        <name>Zn(2+)</name>
        <dbReference type="ChEBI" id="CHEBI:29105"/>
        <label>2</label>
    </ligand>
</feature>
<proteinExistence type="inferred from homology"/>
<evidence type="ECO:0000256" key="8">
    <source>
        <dbReference type="PIRSR" id="PIRSR601952-2"/>
    </source>
</evidence>
<dbReference type="Proteomes" id="UP000251241">
    <property type="component" value="Unassembled WGS sequence"/>
</dbReference>
<dbReference type="EMBL" id="UAUU01000011">
    <property type="protein sequence ID" value="SPZ95255.1"/>
    <property type="molecule type" value="Genomic_DNA"/>
</dbReference>
<comment type="cofactor">
    <cofactor evidence="8">
        <name>Mg(2+)</name>
        <dbReference type="ChEBI" id="CHEBI:18420"/>
    </cofactor>
    <text evidence="8">Binds 1 Mg(2+) ion.</text>
</comment>
<evidence type="ECO:0000256" key="4">
    <source>
        <dbReference type="ARBA" id="ARBA00022801"/>
    </source>
</evidence>
<comment type="similarity">
    <text evidence="1 9">Belongs to the alkaline phosphatase family.</text>
</comment>
<dbReference type="CDD" id="cd16012">
    <property type="entry name" value="ALP"/>
    <property type="match status" value="1"/>
</dbReference>
<keyword evidence="4 10" id="KW-0378">Hydrolase</keyword>
<evidence type="ECO:0000256" key="1">
    <source>
        <dbReference type="ARBA" id="ARBA00005984"/>
    </source>
</evidence>
<keyword evidence="2" id="KW-0597">Phosphoprotein</keyword>
<dbReference type="PANTHER" id="PTHR11596">
    <property type="entry name" value="ALKALINE PHOSPHATASE"/>
    <property type="match status" value="1"/>
</dbReference>
<dbReference type="PRINTS" id="PR00113">
    <property type="entry name" value="ALKPHPHTASE"/>
</dbReference>
<feature type="binding site" evidence="8">
    <location>
        <position position="272"/>
    </location>
    <ligand>
        <name>Zn(2+)</name>
        <dbReference type="ChEBI" id="CHEBI:29105"/>
        <label>2</label>
    </ligand>
</feature>
<dbReference type="Gene3D" id="1.10.60.40">
    <property type="match status" value="1"/>
</dbReference>
<evidence type="ECO:0000313" key="11">
    <source>
        <dbReference type="Proteomes" id="UP000251241"/>
    </source>
</evidence>
<feature type="binding site" evidence="8">
    <location>
        <position position="263"/>
    </location>
    <ligand>
        <name>Mg(2+)</name>
        <dbReference type="ChEBI" id="CHEBI:18420"/>
    </ligand>
</feature>
<evidence type="ECO:0000256" key="7">
    <source>
        <dbReference type="PIRSR" id="PIRSR601952-1"/>
    </source>
</evidence>
<keyword evidence="6 8" id="KW-0460">Magnesium</keyword>
<evidence type="ECO:0000256" key="6">
    <source>
        <dbReference type="ARBA" id="ARBA00022842"/>
    </source>
</evidence>
<accession>A0A2X2K570</accession>
<evidence type="ECO:0000313" key="10">
    <source>
        <dbReference type="EMBL" id="SPZ95255.1"/>
    </source>
</evidence>
<dbReference type="InterPro" id="IPR017850">
    <property type="entry name" value="Alkaline_phosphatase_core_sf"/>
</dbReference>
<dbReference type="GO" id="GO:0046872">
    <property type="term" value="F:metal ion binding"/>
    <property type="evidence" value="ECO:0007669"/>
    <property type="project" value="UniProtKB-KW"/>
</dbReference>
<dbReference type="AlphaFoldDB" id="A0A2X2K570"/>
<organism evidence="10 11">
    <name type="scientific">Sphingobacterium multivorum</name>
    <dbReference type="NCBI Taxonomy" id="28454"/>
    <lineage>
        <taxon>Bacteria</taxon>
        <taxon>Pseudomonadati</taxon>
        <taxon>Bacteroidota</taxon>
        <taxon>Sphingobacteriia</taxon>
        <taxon>Sphingobacteriales</taxon>
        <taxon>Sphingobacteriaceae</taxon>
        <taxon>Sphingobacterium</taxon>
    </lineage>
</organism>
<dbReference type="GO" id="GO:0004035">
    <property type="term" value="F:alkaline phosphatase activity"/>
    <property type="evidence" value="ECO:0007669"/>
    <property type="project" value="UniProtKB-EC"/>
</dbReference>
<feature type="binding site" evidence="8">
    <location>
        <position position="268"/>
    </location>
    <ligand>
        <name>Zn(2+)</name>
        <dbReference type="ChEBI" id="CHEBI:29105"/>
        <label>2</label>
    </ligand>
</feature>
<comment type="cofactor">
    <cofactor evidence="8">
        <name>Zn(2+)</name>
        <dbReference type="ChEBI" id="CHEBI:29105"/>
    </cofactor>
    <text evidence="8">Binds 2 Zn(2+) ions.</text>
</comment>
<evidence type="ECO:0000256" key="9">
    <source>
        <dbReference type="RuleBase" id="RU003946"/>
    </source>
</evidence>
<evidence type="ECO:0000256" key="2">
    <source>
        <dbReference type="ARBA" id="ARBA00022553"/>
    </source>
</evidence>
<evidence type="ECO:0000256" key="3">
    <source>
        <dbReference type="ARBA" id="ARBA00022723"/>
    </source>
</evidence>
<dbReference type="SMART" id="SM00098">
    <property type="entry name" value="alkPPc"/>
    <property type="match status" value="1"/>
</dbReference>
<keyword evidence="5 8" id="KW-0862">Zinc</keyword>
<dbReference type="PANTHER" id="PTHR11596:SF5">
    <property type="entry name" value="ALKALINE PHOSPHATASE"/>
    <property type="match status" value="1"/>
</dbReference>
<dbReference type="PROSITE" id="PS00123">
    <property type="entry name" value="ALKALINE_PHOSPHATASE"/>
    <property type="match status" value="1"/>
</dbReference>
<name>A0A2X2K570_SPHMU</name>
<reference evidence="10 11" key="1">
    <citation type="submission" date="2018-06" db="EMBL/GenBank/DDBJ databases">
        <authorList>
            <consortium name="Pathogen Informatics"/>
            <person name="Doyle S."/>
        </authorList>
    </citation>
    <scope>NUCLEOTIDE SEQUENCE [LARGE SCALE GENOMIC DNA]</scope>
    <source>
        <strain evidence="10 11">NCTC11343</strain>
    </source>
</reference>
<dbReference type="GeneID" id="97180587"/>
<dbReference type="Pfam" id="PF00245">
    <property type="entry name" value="Alk_phosphatase"/>
    <property type="match status" value="2"/>
</dbReference>
<feature type="active site" description="Phosphoserine intermediate" evidence="7">
    <location>
        <position position="82"/>
    </location>
</feature>
<sequence>MKKHVLFLFLLVFVHVFPSFGQEAKYIFYLIGDGMGLNQVNLTEIHQAEVQHKDNPIPLVFTQFPHVGFASTHSLSNGVTDSGAGGTALAVGKKTKNGVIGMDSTGTVPYKSIAYAAKQKGKKVGIITSVSIDHATPASFYAHQADRDMYYEIGKEIVTSNFDFFGGSNFLKPETTFDHKKAPSLFPILEKAGYKVLKGKDAYAQLPNKSDKIILMNSDGSPIDALKYAIDQKPNDLKLADITSAAITSLHKNNTNGFFLMIEGGKIDWACHANDAATTIQEVLDFNASVQLAYDFYKKFPNETLIVVTADHETGGLGVGNGSSSLKTKFLSHQKTSHAELSNAIGNLRKNNPNATWDDLKNLIAAQTGLFSKITIHETDRSALEAAYQKSFVDHQNETAKSLYASDDKIAALSISILNRMGSISWASNNHSAAYAPVYAIGVGSEQFSQKMDNTDIPKKIATAAKLSLD</sequence>
<feature type="binding site" evidence="8">
    <location>
        <position position="136"/>
    </location>
    <ligand>
        <name>Mg(2+)</name>
        <dbReference type="ChEBI" id="CHEBI:18420"/>
    </ligand>
</feature>
<dbReference type="RefSeq" id="WP_112376506.1">
    <property type="nucleotide sequence ID" value="NZ_CP069793.1"/>
</dbReference>
<feature type="binding site" evidence="8">
    <location>
        <position position="33"/>
    </location>
    <ligand>
        <name>Mg(2+)</name>
        <dbReference type="ChEBI" id="CHEBI:18420"/>
    </ligand>
</feature>
<feature type="binding site" evidence="8">
    <location>
        <position position="134"/>
    </location>
    <ligand>
        <name>Mg(2+)</name>
        <dbReference type="ChEBI" id="CHEBI:18420"/>
    </ligand>
</feature>
<dbReference type="InterPro" id="IPR001952">
    <property type="entry name" value="Alkaline_phosphatase"/>
</dbReference>
<dbReference type="InterPro" id="IPR018299">
    <property type="entry name" value="Alkaline_phosphatase_AS"/>
</dbReference>
<keyword evidence="3 8" id="KW-0479">Metal-binding</keyword>
<feature type="binding site" evidence="8">
    <location>
        <position position="431"/>
    </location>
    <ligand>
        <name>Zn(2+)</name>
        <dbReference type="ChEBI" id="CHEBI:29105"/>
        <label>2</label>
    </ligand>
</feature>
<dbReference type="Gene3D" id="3.40.720.10">
    <property type="entry name" value="Alkaline Phosphatase, subunit A"/>
    <property type="match status" value="1"/>
</dbReference>
<feature type="binding site" evidence="8">
    <location>
        <position position="311"/>
    </location>
    <ligand>
        <name>Zn(2+)</name>
        <dbReference type="ChEBI" id="CHEBI:29105"/>
        <label>2</label>
    </ligand>
</feature>
<dbReference type="SUPFAM" id="SSF53649">
    <property type="entry name" value="Alkaline phosphatase-like"/>
    <property type="match status" value="1"/>
</dbReference>
<gene>
    <name evidence="10" type="primary">phoA_2</name>
    <name evidence="10" type="ORF">NCTC11343_05867</name>
</gene>
<protein>
    <submittedName>
        <fullName evidence="10">Alkaline phosphatase 4</fullName>
        <ecNumber evidence="10">3.1.3.1</ecNumber>
    </submittedName>
</protein>
<evidence type="ECO:0000256" key="5">
    <source>
        <dbReference type="ARBA" id="ARBA00022833"/>
    </source>
</evidence>
<dbReference type="EC" id="3.1.3.1" evidence="10"/>